<evidence type="ECO:0000256" key="5">
    <source>
        <dbReference type="PROSITE-ProRule" id="PRU00175"/>
    </source>
</evidence>
<comment type="caution">
    <text evidence="8">The sequence shown here is derived from an EMBL/GenBank/DDBJ whole genome shotgun (WGS) entry which is preliminary data.</text>
</comment>
<keyword evidence="4" id="KW-0587">Phenylpropanoid metabolism</keyword>
<dbReference type="GO" id="GO:0016405">
    <property type="term" value="F:CoA-ligase activity"/>
    <property type="evidence" value="ECO:0007669"/>
    <property type="project" value="TreeGrafter"/>
</dbReference>
<dbReference type="Gene3D" id="3.40.50.12780">
    <property type="entry name" value="N-terminal domain of ligase-like"/>
    <property type="match status" value="1"/>
</dbReference>
<dbReference type="PANTHER" id="PTHR24096:SF362">
    <property type="entry name" value="4-COUMARATE--COA LIGASE-LIKE 9"/>
    <property type="match status" value="1"/>
</dbReference>
<keyword evidence="5" id="KW-0863">Zinc-finger</keyword>
<keyword evidence="6" id="KW-1133">Transmembrane helix</keyword>
<dbReference type="InterPro" id="IPR020845">
    <property type="entry name" value="AMP-binding_CS"/>
</dbReference>
<dbReference type="FunFam" id="3.30.300.30:FF:000007">
    <property type="entry name" value="4-coumarate--CoA ligase 2"/>
    <property type="match status" value="1"/>
</dbReference>
<keyword evidence="6" id="KW-0812">Transmembrane</keyword>
<evidence type="ECO:0000256" key="4">
    <source>
        <dbReference type="ARBA" id="ARBA00023051"/>
    </source>
</evidence>
<dbReference type="SUPFAM" id="SSF56801">
    <property type="entry name" value="Acetyl-CoA synthetase-like"/>
    <property type="match status" value="1"/>
</dbReference>
<comment type="similarity">
    <text evidence="2">Belongs to the ATP-dependent AMP-binding enzyme family.</text>
</comment>
<dbReference type="Proteomes" id="UP001188597">
    <property type="component" value="Unassembled WGS sequence"/>
</dbReference>
<organism evidence="8 9">
    <name type="scientific">Escallonia herrerae</name>
    <dbReference type="NCBI Taxonomy" id="1293975"/>
    <lineage>
        <taxon>Eukaryota</taxon>
        <taxon>Viridiplantae</taxon>
        <taxon>Streptophyta</taxon>
        <taxon>Embryophyta</taxon>
        <taxon>Tracheophyta</taxon>
        <taxon>Spermatophyta</taxon>
        <taxon>Magnoliopsida</taxon>
        <taxon>eudicotyledons</taxon>
        <taxon>Gunneridae</taxon>
        <taxon>Pentapetalae</taxon>
        <taxon>asterids</taxon>
        <taxon>campanulids</taxon>
        <taxon>Escalloniales</taxon>
        <taxon>Escalloniaceae</taxon>
        <taxon>Escallonia</taxon>
    </lineage>
</organism>
<dbReference type="Pfam" id="PF13193">
    <property type="entry name" value="AMP-binding_C"/>
    <property type="match status" value="1"/>
</dbReference>
<dbReference type="InterPro" id="IPR001841">
    <property type="entry name" value="Znf_RING"/>
</dbReference>
<sequence>MDPALHRFLTGFLYVLHGITLLLWTAQLVGACILLFPCCDYELYPITGRVIGVRRRRQRNGSQETRSATATQQQGQREAGELRIVVFSNECAICSNEIKDGERCLLLKCSHMCHYGCVNQWSKIKPACPLCRTAGDTAFVLSSNSVLVPVLYLSLGVIVSPSNPSNSNPEIYRQIQLYRPAIAFATLKTAHKVPSNSLLHGMVLLMMSQEGEFPRVEVFQSNPAAILCSSGTTGRVKGVVLTHRNIISGFAGAYALRRAKASPAVALCTVPYFHTYGFIYSVRAVAFGGVVVSMERFDFRLMMRAIEEYRVTNAALAPPVIISMLNNSGVMEGYDLSSLEVVSSGGSQLPVVVAERFKREFPQLELTQAYGLTEASGGVSRTLGSEECQVLGSTGRLDPNFEAKIVDPETGIALPPFKQGELRVRGPSIMKGYVDDEEATATSVDSEGWLRTGDLCYFDNQGLLFVVDRIKDLIKYKGYQVAPAGLEDVLQSHPDIAEAAVVPYPDEEAGEIPMALVVRRSGSKVAESEIKDFVAKQLLLVAPYKRIRRISFINEIPKNATGKVMRRELRKLAFSGVASKL</sequence>
<dbReference type="EMBL" id="JAVXUP010001240">
    <property type="protein sequence ID" value="KAK3014198.1"/>
    <property type="molecule type" value="Genomic_DNA"/>
</dbReference>
<dbReference type="InterPro" id="IPR042099">
    <property type="entry name" value="ANL_N_sf"/>
</dbReference>
<dbReference type="InterPro" id="IPR013083">
    <property type="entry name" value="Znf_RING/FYVE/PHD"/>
</dbReference>
<feature type="domain" description="RING-type" evidence="7">
    <location>
        <begin position="91"/>
        <end position="132"/>
    </location>
</feature>
<keyword evidence="6" id="KW-0472">Membrane</keyword>
<keyword evidence="3" id="KW-0436">Ligase</keyword>
<dbReference type="Gene3D" id="3.30.40.10">
    <property type="entry name" value="Zinc/RING finger domain, C3HC4 (zinc finger)"/>
    <property type="match status" value="1"/>
</dbReference>
<comment type="pathway">
    <text evidence="1">Phytoalexin biosynthesis; 3,4',5-trihydroxystilbene biosynthesis; 3,4',5-trihydroxystilbene from trans-4-coumarate: step 1/2.</text>
</comment>
<evidence type="ECO:0000256" key="6">
    <source>
        <dbReference type="SAM" id="Phobius"/>
    </source>
</evidence>
<dbReference type="Pfam" id="PF13639">
    <property type="entry name" value="zf-RING_2"/>
    <property type="match status" value="1"/>
</dbReference>
<evidence type="ECO:0000256" key="2">
    <source>
        <dbReference type="ARBA" id="ARBA00006432"/>
    </source>
</evidence>
<keyword evidence="5" id="KW-0862">Zinc</keyword>
<evidence type="ECO:0000256" key="3">
    <source>
        <dbReference type="ARBA" id="ARBA00022598"/>
    </source>
</evidence>
<dbReference type="SUPFAM" id="SSF57850">
    <property type="entry name" value="RING/U-box"/>
    <property type="match status" value="1"/>
</dbReference>
<protein>
    <recommendedName>
        <fullName evidence="7">RING-type domain-containing protein</fullName>
    </recommendedName>
</protein>
<reference evidence="8" key="1">
    <citation type="submission" date="2022-12" db="EMBL/GenBank/DDBJ databases">
        <title>Draft genome assemblies for two species of Escallonia (Escalloniales).</title>
        <authorList>
            <person name="Chanderbali A."/>
            <person name="Dervinis C."/>
            <person name="Anghel I."/>
            <person name="Soltis D."/>
            <person name="Soltis P."/>
            <person name="Zapata F."/>
        </authorList>
    </citation>
    <scope>NUCLEOTIDE SEQUENCE</scope>
    <source>
        <strain evidence="8">UCBG64.0493</strain>
        <tissue evidence="8">Leaf</tissue>
    </source>
</reference>
<dbReference type="Gene3D" id="3.30.300.30">
    <property type="match status" value="1"/>
</dbReference>
<dbReference type="AlphaFoldDB" id="A0AA88VUG6"/>
<keyword evidence="9" id="KW-1185">Reference proteome</keyword>
<dbReference type="PANTHER" id="PTHR24096">
    <property type="entry name" value="LONG-CHAIN-FATTY-ACID--COA LIGASE"/>
    <property type="match status" value="1"/>
</dbReference>
<evidence type="ECO:0000256" key="1">
    <source>
        <dbReference type="ARBA" id="ARBA00004930"/>
    </source>
</evidence>
<dbReference type="Pfam" id="PF00501">
    <property type="entry name" value="AMP-binding"/>
    <property type="match status" value="1"/>
</dbReference>
<dbReference type="GO" id="GO:0009698">
    <property type="term" value="P:phenylpropanoid metabolic process"/>
    <property type="evidence" value="ECO:0007669"/>
    <property type="project" value="UniProtKB-KW"/>
</dbReference>
<dbReference type="InterPro" id="IPR045851">
    <property type="entry name" value="AMP-bd_C_sf"/>
</dbReference>
<gene>
    <name evidence="8" type="ORF">RJ639_008943</name>
</gene>
<dbReference type="PROSITE" id="PS00455">
    <property type="entry name" value="AMP_BINDING"/>
    <property type="match status" value="1"/>
</dbReference>
<dbReference type="GO" id="GO:0008270">
    <property type="term" value="F:zinc ion binding"/>
    <property type="evidence" value="ECO:0007669"/>
    <property type="project" value="UniProtKB-KW"/>
</dbReference>
<accession>A0AA88VUG6</accession>
<evidence type="ECO:0000313" key="9">
    <source>
        <dbReference type="Proteomes" id="UP001188597"/>
    </source>
</evidence>
<dbReference type="InterPro" id="IPR000873">
    <property type="entry name" value="AMP-dep_synth/lig_dom"/>
</dbReference>
<name>A0AA88VUG6_9ASTE</name>
<evidence type="ECO:0000259" key="7">
    <source>
        <dbReference type="PROSITE" id="PS50089"/>
    </source>
</evidence>
<dbReference type="InterPro" id="IPR025110">
    <property type="entry name" value="AMP-bd_C"/>
</dbReference>
<dbReference type="PROSITE" id="PS50089">
    <property type="entry name" value="ZF_RING_2"/>
    <property type="match status" value="1"/>
</dbReference>
<evidence type="ECO:0000313" key="8">
    <source>
        <dbReference type="EMBL" id="KAK3014198.1"/>
    </source>
</evidence>
<feature type="transmembrane region" description="Helical" evidence="6">
    <location>
        <begin position="12"/>
        <end position="36"/>
    </location>
</feature>
<proteinExistence type="inferred from homology"/>
<keyword evidence="5" id="KW-0479">Metal-binding</keyword>
<dbReference type="PROSITE" id="PS51257">
    <property type="entry name" value="PROKAR_LIPOPROTEIN"/>
    <property type="match status" value="1"/>
</dbReference>
<dbReference type="SMART" id="SM00184">
    <property type="entry name" value="RING"/>
    <property type="match status" value="1"/>
</dbReference>